<gene>
    <name evidence="2" type="ORF">F511_31350</name>
</gene>
<protein>
    <submittedName>
        <fullName evidence="2">Uncharacterized protein</fullName>
    </submittedName>
</protein>
<accession>A0A2Z7AFJ5</accession>
<organism evidence="2 3">
    <name type="scientific">Dorcoceras hygrometricum</name>
    <dbReference type="NCBI Taxonomy" id="472368"/>
    <lineage>
        <taxon>Eukaryota</taxon>
        <taxon>Viridiplantae</taxon>
        <taxon>Streptophyta</taxon>
        <taxon>Embryophyta</taxon>
        <taxon>Tracheophyta</taxon>
        <taxon>Spermatophyta</taxon>
        <taxon>Magnoliopsida</taxon>
        <taxon>eudicotyledons</taxon>
        <taxon>Gunneridae</taxon>
        <taxon>Pentapetalae</taxon>
        <taxon>asterids</taxon>
        <taxon>lamiids</taxon>
        <taxon>Lamiales</taxon>
        <taxon>Gesneriaceae</taxon>
        <taxon>Didymocarpoideae</taxon>
        <taxon>Trichosporeae</taxon>
        <taxon>Loxocarpinae</taxon>
        <taxon>Dorcoceras</taxon>
    </lineage>
</organism>
<feature type="region of interest" description="Disordered" evidence="1">
    <location>
        <begin position="46"/>
        <end position="80"/>
    </location>
</feature>
<dbReference type="EMBL" id="KV018097">
    <property type="protein sequence ID" value="KZV17846.1"/>
    <property type="molecule type" value="Genomic_DNA"/>
</dbReference>
<dbReference type="Proteomes" id="UP000250235">
    <property type="component" value="Unassembled WGS sequence"/>
</dbReference>
<evidence type="ECO:0000313" key="2">
    <source>
        <dbReference type="EMBL" id="KZV17846.1"/>
    </source>
</evidence>
<evidence type="ECO:0000256" key="1">
    <source>
        <dbReference type="SAM" id="MobiDB-lite"/>
    </source>
</evidence>
<evidence type="ECO:0000313" key="3">
    <source>
        <dbReference type="Proteomes" id="UP000250235"/>
    </source>
</evidence>
<proteinExistence type="predicted"/>
<name>A0A2Z7AFJ5_9LAMI</name>
<dbReference type="AlphaFoldDB" id="A0A2Z7AFJ5"/>
<keyword evidence="3" id="KW-1185">Reference proteome</keyword>
<reference evidence="2 3" key="1">
    <citation type="journal article" date="2015" name="Proc. Natl. Acad. Sci. U.S.A.">
        <title>The resurrection genome of Boea hygrometrica: A blueprint for survival of dehydration.</title>
        <authorList>
            <person name="Xiao L."/>
            <person name="Yang G."/>
            <person name="Zhang L."/>
            <person name="Yang X."/>
            <person name="Zhao S."/>
            <person name="Ji Z."/>
            <person name="Zhou Q."/>
            <person name="Hu M."/>
            <person name="Wang Y."/>
            <person name="Chen M."/>
            <person name="Xu Y."/>
            <person name="Jin H."/>
            <person name="Xiao X."/>
            <person name="Hu G."/>
            <person name="Bao F."/>
            <person name="Hu Y."/>
            <person name="Wan P."/>
            <person name="Li L."/>
            <person name="Deng X."/>
            <person name="Kuang T."/>
            <person name="Xiang C."/>
            <person name="Zhu J.K."/>
            <person name="Oliver M.J."/>
            <person name="He Y."/>
        </authorList>
    </citation>
    <scope>NUCLEOTIDE SEQUENCE [LARGE SCALE GENOMIC DNA]</scope>
    <source>
        <strain evidence="3">cv. XS01</strain>
    </source>
</reference>
<sequence>MPPRVKPVYASRSLNYEIIENCGENLAQDTHQSKRDLRRDKCPCASRAEQKVHRRVKSSSPPPSPSINIQPSYLSPGRHMPTSFRLVRLRTTTY</sequence>